<reference evidence="2" key="2">
    <citation type="submission" date="2018-05" db="EMBL/GenBank/DDBJ databases">
        <title>OmerRS3 (Oryza meridionalis Reference Sequence Version 3).</title>
        <authorList>
            <person name="Zhang J."/>
            <person name="Kudrna D."/>
            <person name="Lee S."/>
            <person name="Talag J."/>
            <person name="Welchert J."/>
            <person name="Wing R.A."/>
        </authorList>
    </citation>
    <scope>NUCLEOTIDE SEQUENCE [LARGE SCALE GENOMIC DNA]</scope>
    <source>
        <strain evidence="2">cv. OR44</strain>
    </source>
</reference>
<dbReference type="Proteomes" id="UP000008021">
    <property type="component" value="Chromosome 3"/>
</dbReference>
<dbReference type="HOGENOM" id="CLU_2562222_0_0_1"/>
<protein>
    <submittedName>
        <fullName evidence="2">Uncharacterized protein</fullName>
    </submittedName>
</protein>
<evidence type="ECO:0000256" key="1">
    <source>
        <dbReference type="SAM" id="MobiDB-lite"/>
    </source>
</evidence>
<evidence type="ECO:0000313" key="2">
    <source>
        <dbReference type="EnsemblPlants" id="OMERI03G30700.1"/>
    </source>
</evidence>
<sequence length="82" mass="9328">MRWIFRLFDMSGNCAIQNPQGNFVEHNAGGHRIPPQEKQSIARENPTLWRWKLMSCTSNTTSLGNPVVQNLPPIPTKKTPKN</sequence>
<dbReference type="AlphaFoldDB" id="A0A0E0D6L1"/>
<evidence type="ECO:0000313" key="3">
    <source>
        <dbReference type="Proteomes" id="UP000008021"/>
    </source>
</evidence>
<name>A0A0E0D6L1_9ORYZ</name>
<reference evidence="2" key="1">
    <citation type="submission" date="2015-04" db="UniProtKB">
        <authorList>
            <consortium name="EnsemblPlants"/>
        </authorList>
    </citation>
    <scope>IDENTIFICATION</scope>
</reference>
<proteinExistence type="predicted"/>
<dbReference type="Gramene" id="OMERI03G30700.1">
    <property type="protein sequence ID" value="OMERI03G30700.1"/>
    <property type="gene ID" value="OMERI03G30700"/>
</dbReference>
<accession>A0A0E0D6L1</accession>
<dbReference type="EnsemblPlants" id="OMERI03G30700.1">
    <property type="protein sequence ID" value="OMERI03G30700.1"/>
    <property type="gene ID" value="OMERI03G30700"/>
</dbReference>
<keyword evidence="3" id="KW-1185">Reference proteome</keyword>
<organism evidence="2">
    <name type="scientific">Oryza meridionalis</name>
    <dbReference type="NCBI Taxonomy" id="40149"/>
    <lineage>
        <taxon>Eukaryota</taxon>
        <taxon>Viridiplantae</taxon>
        <taxon>Streptophyta</taxon>
        <taxon>Embryophyta</taxon>
        <taxon>Tracheophyta</taxon>
        <taxon>Spermatophyta</taxon>
        <taxon>Magnoliopsida</taxon>
        <taxon>Liliopsida</taxon>
        <taxon>Poales</taxon>
        <taxon>Poaceae</taxon>
        <taxon>BOP clade</taxon>
        <taxon>Oryzoideae</taxon>
        <taxon>Oryzeae</taxon>
        <taxon>Oryzinae</taxon>
        <taxon>Oryza</taxon>
    </lineage>
</organism>
<feature type="region of interest" description="Disordered" evidence="1">
    <location>
        <begin position="62"/>
        <end position="82"/>
    </location>
</feature>